<dbReference type="Pfam" id="PF00569">
    <property type="entry name" value="ZZ"/>
    <property type="match status" value="1"/>
</dbReference>
<comment type="subcellular location">
    <subcellularLocation>
        <location evidence="1">Cytoplasmic vesicle</location>
        <location evidence="1">Autophagosome</location>
    </subcellularLocation>
</comment>
<dbReference type="InterPro" id="IPR000433">
    <property type="entry name" value="Znf_ZZ"/>
</dbReference>
<evidence type="ECO:0000259" key="8">
    <source>
        <dbReference type="PROSITE" id="PS50030"/>
    </source>
</evidence>
<dbReference type="PROSITE" id="PS50135">
    <property type="entry name" value="ZF_ZZ_2"/>
    <property type="match status" value="1"/>
</dbReference>
<protein>
    <submittedName>
        <fullName evidence="11">Zz type zinc finger domain protein</fullName>
    </submittedName>
</protein>
<dbReference type="GO" id="GO:0005776">
    <property type="term" value="C:autophagosome"/>
    <property type="evidence" value="ECO:0007669"/>
    <property type="project" value="UniProtKB-SubCell"/>
</dbReference>
<dbReference type="PANTHER" id="PTHR20930:SF0">
    <property type="entry name" value="PROTEIN ILRUN"/>
    <property type="match status" value="1"/>
</dbReference>
<feature type="compositionally biased region" description="Polar residues" evidence="7">
    <location>
        <begin position="105"/>
        <end position="115"/>
    </location>
</feature>
<feature type="region of interest" description="Disordered" evidence="7">
    <location>
        <begin position="105"/>
        <end position="144"/>
    </location>
</feature>
<dbReference type="PANTHER" id="PTHR20930">
    <property type="entry name" value="OVARIAN CARCINOMA ANTIGEN CA125-RELATED"/>
    <property type="match status" value="1"/>
</dbReference>
<dbReference type="GO" id="GO:0008270">
    <property type="term" value="F:zinc ion binding"/>
    <property type="evidence" value="ECO:0007669"/>
    <property type="project" value="UniProtKB-KW"/>
</dbReference>
<dbReference type="InterPro" id="IPR015940">
    <property type="entry name" value="UBA"/>
</dbReference>
<dbReference type="GO" id="GO:0031410">
    <property type="term" value="C:cytoplasmic vesicle"/>
    <property type="evidence" value="ECO:0007669"/>
    <property type="project" value="UniProtKB-KW"/>
</dbReference>
<feature type="compositionally biased region" description="Polar residues" evidence="7">
    <location>
        <begin position="429"/>
        <end position="444"/>
    </location>
</feature>
<reference evidence="11 12" key="1">
    <citation type="submission" date="2014-06" db="EMBL/GenBank/DDBJ databases">
        <authorList>
            <person name="Swart Estienne"/>
        </authorList>
    </citation>
    <scope>NUCLEOTIDE SEQUENCE [LARGE SCALE GENOMIC DNA]</scope>
    <source>
        <strain evidence="11 12">130c</strain>
    </source>
</reference>
<dbReference type="PROSITE" id="PS51745">
    <property type="entry name" value="PB1"/>
    <property type="match status" value="1"/>
</dbReference>
<dbReference type="InterPro" id="IPR032350">
    <property type="entry name" value="Nbr1_FW"/>
</dbReference>
<dbReference type="CDD" id="cd14947">
    <property type="entry name" value="NBR1_like"/>
    <property type="match status" value="1"/>
</dbReference>
<dbReference type="Gene3D" id="1.10.8.10">
    <property type="entry name" value="DNA helicase RuvA subunit, C-terminal domain"/>
    <property type="match status" value="1"/>
</dbReference>
<evidence type="ECO:0000256" key="4">
    <source>
        <dbReference type="ARBA" id="ARBA00022833"/>
    </source>
</evidence>
<keyword evidence="4" id="KW-0862">Zinc</keyword>
<proteinExistence type="predicted"/>
<gene>
    <name evidence="11" type="primary">Contig12669.g13519</name>
    <name evidence="11" type="ORF">STYLEM_19701</name>
</gene>
<keyword evidence="12" id="KW-1185">Reference proteome</keyword>
<dbReference type="SUPFAM" id="SSF57850">
    <property type="entry name" value="RING/U-box"/>
    <property type="match status" value="1"/>
</dbReference>
<dbReference type="InterPro" id="IPR000270">
    <property type="entry name" value="PB1_dom"/>
</dbReference>
<evidence type="ECO:0000313" key="11">
    <source>
        <dbReference type="EMBL" id="CDW90557.1"/>
    </source>
</evidence>
<sequence length="1113" mass="127766">MSLKLIFNNETKKLAVDKNYDALVLYVNKAFTGLPSPFKFYYMDSEGDLISVTQDEDLEEFRENKPSDGLKLYIFGNQKEASLFFSSKDQTMMNETFRIISNNQPQVINMPNSNRNRNEETARDSGNAQNHQDSASQINRTQESSINYYDVRQSAKPSIEKEDFLTPNDLPERQMSIIGGQKMQSQALKNHVHHPNEQQNNIASSNMNNSNHQERQQMLQSKLQMIQQEQDMILSQNQFNKIYERDSVDQDSNSMNLVKSEMESDLVVVQKTNSNKKQQMMGYQGSQYDRPINFEELKSEYDINETGENNMYDESQFIENDLINQLNSQKTQIQQIQNHKDGGQDLQQKQTMKTDDFEFEDGEQNVRYIEDSDDDDNRFNSNLNMVGGRANRASTKLIKMDDYSRSNSVLSTDTNTQIKRVETFARGETMNSEQNKSGSISPSKSINNQQEQSNSQIYIQAQVEENKLGDGPYSPSKQEKEPYEYVPEQHFQKSDTLLTIPELIENESSKFEQQLSKKESDFQQVEEQQKLNMDLLQQSMMDEMPCFSCCGKGADKNVPCGLCGGTGKLPQEMLDQVKNIFQEEINNTAPLLVAKLMQNQDDPLNLNFEHMTEDIIHPDTRCYKCGSEPIKGVKYRCFECRDYQICELCEKIDSHADIHAFIKVRRPELDPFQNMHLPPSSHLFIAEQQIQQQEILDSAPIIQELNKVEEEKKESNEAIFEQQNQSNIFFGSSENCQQYQQQEQKQIVKNLPSSSYKASLVKESFGDKYAVEAGQAFQKIWTFKNDCEHTWPEGLSFNYTNGQLMGEKSTHITKEVKAGDLIDIDVQFTAPSKPGTYITYYKLQFGNNKSFGPKVWCDIQVNEPEDDLARLQREFNQFNVAGGDAGVAQSQSQVIQNNHNPLDSSQIMGGAPIIHQQNNLPVDYLNQSWNQNQQLNNSQMNYGQIPYQQYYSQYGAGYYNQFGQAPYGQGVYQQQNPLGQSQQQYPGVFENQYNPHQQQQQQQNQVNNPYNNPLPNININGGGNNEIGMNELPPFGQVPNNRPRASEAQILNEIQKIDAMSDYRKRCQAMLSADRRNKMLVLLDMGFTDFNKNESALQKNGDKLDDAVMDLMV</sequence>
<dbReference type="SMART" id="SM00291">
    <property type="entry name" value="ZnF_ZZ"/>
    <property type="match status" value="1"/>
</dbReference>
<dbReference type="Pfam" id="PF16158">
    <property type="entry name" value="N_BRCA1_IG"/>
    <property type="match status" value="1"/>
</dbReference>
<dbReference type="AlphaFoldDB" id="A0A078BBC4"/>
<keyword evidence="2" id="KW-0479">Metal-binding</keyword>
<feature type="region of interest" description="Disordered" evidence="7">
    <location>
        <begin position="467"/>
        <end position="491"/>
    </location>
</feature>
<accession>A0A078BBC4</accession>
<keyword evidence="5" id="KW-0968">Cytoplasmic vesicle</keyword>
<dbReference type="Gene3D" id="2.60.40.10">
    <property type="entry name" value="Immunoglobulins"/>
    <property type="match status" value="1"/>
</dbReference>
<dbReference type="EMBL" id="CCKQ01018585">
    <property type="protein sequence ID" value="CDW90557.1"/>
    <property type="molecule type" value="Genomic_DNA"/>
</dbReference>
<dbReference type="InterPro" id="IPR043145">
    <property type="entry name" value="Znf_ZZ_sf"/>
</dbReference>
<dbReference type="SMART" id="SM00666">
    <property type="entry name" value="PB1"/>
    <property type="match status" value="1"/>
</dbReference>
<dbReference type="Gene3D" id="3.10.20.90">
    <property type="entry name" value="Phosphatidylinositol 3-kinase Catalytic Subunit, Chain A, domain 1"/>
    <property type="match status" value="1"/>
</dbReference>
<evidence type="ECO:0000256" key="7">
    <source>
        <dbReference type="SAM" id="MobiDB-lite"/>
    </source>
</evidence>
<feature type="domain" description="UBA" evidence="8">
    <location>
        <begin position="1072"/>
        <end position="1113"/>
    </location>
</feature>
<evidence type="ECO:0000256" key="5">
    <source>
        <dbReference type="ARBA" id="ARBA00023329"/>
    </source>
</evidence>
<feature type="domain" description="ZZ-type" evidence="9">
    <location>
        <begin position="617"/>
        <end position="669"/>
    </location>
</feature>
<dbReference type="CDD" id="cd02340">
    <property type="entry name" value="ZZ_NBR1_like"/>
    <property type="match status" value="1"/>
</dbReference>
<organism evidence="11 12">
    <name type="scientific">Stylonychia lemnae</name>
    <name type="common">Ciliate</name>
    <dbReference type="NCBI Taxonomy" id="5949"/>
    <lineage>
        <taxon>Eukaryota</taxon>
        <taxon>Sar</taxon>
        <taxon>Alveolata</taxon>
        <taxon>Ciliophora</taxon>
        <taxon>Intramacronucleata</taxon>
        <taxon>Spirotrichea</taxon>
        <taxon>Stichotrichia</taxon>
        <taxon>Sporadotrichida</taxon>
        <taxon>Oxytrichidae</taxon>
        <taxon>Stylonychinae</taxon>
        <taxon>Stylonychia</taxon>
    </lineage>
</organism>
<evidence type="ECO:0000256" key="2">
    <source>
        <dbReference type="ARBA" id="ARBA00022723"/>
    </source>
</evidence>
<evidence type="ECO:0000256" key="1">
    <source>
        <dbReference type="ARBA" id="ARBA00004419"/>
    </source>
</evidence>
<dbReference type="CDD" id="cd05992">
    <property type="entry name" value="PB1"/>
    <property type="match status" value="1"/>
</dbReference>
<name>A0A078BBC4_STYLE</name>
<dbReference type="PROSITE" id="PS50030">
    <property type="entry name" value="UBA"/>
    <property type="match status" value="1"/>
</dbReference>
<dbReference type="Proteomes" id="UP000039865">
    <property type="component" value="Unassembled WGS sequence"/>
</dbReference>
<dbReference type="OrthoDB" id="661148at2759"/>
<feature type="compositionally biased region" description="Polar residues" evidence="7">
    <location>
        <begin position="124"/>
        <end position="144"/>
    </location>
</feature>
<feature type="domain" description="PB1" evidence="10">
    <location>
        <begin position="1"/>
        <end position="77"/>
    </location>
</feature>
<dbReference type="Pfam" id="PF00564">
    <property type="entry name" value="PB1"/>
    <property type="match status" value="1"/>
</dbReference>
<keyword evidence="3 6" id="KW-0863">Zinc-finger</keyword>
<dbReference type="InParanoid" id="A0A078BBC4"/>
<dbReference type="InterPro" id="IPR013783">
    <property type="entry name" value="Ig-like_fold"/>
</dbReference>
<feature type="region of interest" description="Disordered" evidence="7">
    <location>
        <begin position="424"/>
        <end position="453"/>
    </location>
</feature>
<dbReference type="Gene3D" id="3.30.60.90">
    <property type="match status" value="1"/>
</dbReference>
<evidence type="ECO:0000256" key="6">
    <source>
        <dbReference type="PROSITE-ProRule" id="PRU00228"/>
    </source>
</evidence>
<dbReference type="SUPFAM" id="SSF54277">
    <property type="entry name" value="CAD &amp; PB1 domains"/>
    <property type="match status" value="1"/>
</dbReference>
<evidence type="ECO:0000256" key="3">
    <source>
        <dbReference type="ARBA" id="ARBA00022771"/>
    </source>
</evidence>
<evidence type="ECO:0000313" key="12">
    <source>
        <dbReference type="Proteomes" id="UP000039865"/>
    </source>
</evidence>
<evidence type="ECO:0000259" key="10">
    <source>
        <dbReference type="PROSITE" id="PS51745"/>
    </source>
</evidence>
<evidence type="ECO:0000259" key="9">
    <source>
        <dbReference type="PROSITE" id="PS50135"/>
    </source>
</evidence>
<dbReference type="InterPro" id="IPR053793">
    <property type="entry name" value="PB1-like"/>
</dbReference>